<accession>A0ABD3PXM1</accession>
<name>A0ABD3PXM1_9STRA</name>
<proteinExistence type="predicted"/>
<gene>
    <name evidence="1" type="ORF">ACHAWO_002383</name>
</gene>
<keyword evidence="2" id="KW-1185">Reference proteome</keyword>
<dbReference type="AlphaFoldDB" id="A0ABD3PXM1"/>
<sequence length="213" mass="24944">MSDEALNRSCETALSWSTLRSIILSSDLVKLARSEEQKLTYRRGRDTIHSEWDSIYDYLLCKKFGFNEISNESTSKKRSDPTFDTLKSQWDKEPNNSYRMVLCLNDYPYYLEPGIEHWILWKLGGQDVTDDEIDRAKLKLMRHCIEIDCNDDGIDMQMTLPLPTVTPHNEIHNLSEDVKDDSIFLQWINPPHLKRFVTEVPVYCLFSSSTRQL</sequence>
<dbReference type="Pfam" id="PF12239">
    <property type="entry name" value="DUF3605"/>
    <property type="match status" value="1"/>
</dbReference>
<evidence type="ECO:0000313" key="2">
    <source>
        <dbReference type="Proteomes" id="UP001530400"/>
    </source>
</evidence>
<dbReference type="PANTHER" id="PTHR35020:SF2">
    <property type="entry name" value="N-ACETYLGLUCOSAMINE-INDUCED PROTEIN 1"/>
    <property type="match status" value="1"/>
</dbReference>
<evidence type="ECO:0000313" key="1">
    <source>
        <dbReference type="EMBL" id="KAL3792778.1"/>
    </source>
</evidence>
<dbReference type="Proteomes" id="UP001530400">
    <property type="component" value="Unassembled WGS sequence"/>
</dbReference>
<organism evidence="1 2">
    <name type="scientific">Cyclotella atomus</name>
    <dbReference type="NCBI Taxonomy" id="382360"/>
    <lineage>
        <taxon>Eukaryota</taxon>
        <taxon>Sar</taxon>
        <taxon>Stramenopiles</taxon>
        <taxon>Ochrophyta</taxon>
        <taxon>Bacillariophyta</taxon>
        <taxon>Coscinodiscophyceae</taxon>
        <taxon>Thalassiosirophycidae</taxon>
        <taxon>Stephanodiscales</taxon>
        <taxon>Stephanodiscaceae</taxon>
        <taxon>Cyclotella</taxon>
    </lineage>
</organism>
<protein>
    <submittedName>
        <fullName evidence="1">Uncharacterized protein</fullName>
    </submittedName>
</protein>
<dbReference type="InterPro" id="IPR022036">
    <property type="entry name" value="DUF3605"/>
</dbReference>
<comment type="caution">
    <text evidence="1">The sequence shown here is derived from an EMBL/GenBank/DDBJ whole genome shotgun (WGS) entry which is preliminary data.</text>
</comment>
<dbReference type="PANTHER" id="PTHR35020">
    <property type="entry name" value="N-ACETYLGLUCOSAMINE-INDUCED PROTEIN 1"/>
    <property type="match status" value="1"/>
</dbReference>
<dbReference type="EMBL" id="JALLPJ020000421">
    <property type="protein sequence ID" value="KAL3792778.1"/>
    <property type="molecule type" value="Genomic_DNA"/>
</dbReference>
<reference evidence="1 2" key="1">
    <citation type="submission" date="2024-10" db="EMBL/GenBank/DDBJ databases">
        <title>Updated reference genomes for cyclostephanoid diatoms.</title>
        <authorList>
            <person name="Roberts W.R."/>
            <person name="Alverson A.J."/>
        </authorList>
    </citation>
    <scope>NUCLEOTIDE SEQUENCE [LARGE SCALE GENOMIC DNA]</scope>
    <source>
        <strain evidence="1 2">AJA010-31</strain>
    </source>
</reference>